<dbReference type="InterPro" id="IPR051016">
    <property type="entry name" value="Diverse_Substrate_AcTransf"/>
</dbReference>
<comment type="caution">
    <text evidence="4">The sequence shown here is derived from an EMBL/GenBank/DDBJ whole genome shotgun (WGS) entry which is preliminary data.</text>
</comment>
<organism evidence="4">
    <name type="scientific">Salvia splendens</name>
    <name type="common">Scarlet sage</name>
    <dbReference type="NCBI Taxonomy" id="180675"/>
    <lineage>
        <taxon>Eukaryota</taxon>
        <taxon>Viridiplantae</taxon>
        <taxon>Streptophyta</taxon>
        <taxon>Embryophyta</taxon>
        <taxon>Tracheophyta</taxon>
        <taxon>Spermatophyta</taxon>
        <taxon>Magnoliopsida</taxon>
        <taxon>eudicotyledons</taxon>
        <taxon>Gunneridae</taxon>
        <taxon>Pentapetalae</taxon>
        <taxon>asterids</taxon>
        <taxon>lamiids</taxon>
        <taxon>Lamiales</taxon>
        <taxon>Lamiaceae</taxon>
        <taxon>Nepetoideae</taxon>
        <taxon>Mentheae</taxon>
        <taxon>Salviinae</taxon>
        <taxon>Salvia</taxon>
        <taxon>Salvia subgen. Calosphace</taxon>
        <taxon>core Calosphace</taxon>
    </lineage>
</organism>
<dbReference type="PANTHER" id="PTHR10545">
    <property type="entry name" value="DIAMINE N-ACETYLTRANSFERASE"/>
    <property type="match status" value="1"/>
</dbReference>
<dbReference type="Proteomes" id="UP000298416">
    <property type="component" value="Unassembled WGS sequence"/>
</dbReference>
<dbReference type="GO" id="GO:0008080">
    <property type="term" value="F:N-acetyltransferase activity"/>
    <property type="evidence" value="ECO:0007669"/>
    <property type="project" value="UniProtKB-ARBA"/>
</dbReference>
<protein>
    <recommendedName>
        <fullName evidence="3">N-acetyltransferase domain-containing protein</fullName>
    </recommendedName>
</protein>
<evidence type="ECO:0000313" key="5">
    <source>
        <dbReference type="Proteomes" id="UP000298416"/>
    </source>
</evidence>
<evidence type="ECO:0000259" key="3">
    <source>
        <dbReference type="PROSITE" id="PS51186"/>
    </source>
</evidence>
<dbReference type="PROSITE" id="PS51186">
    <property type="entry name" value="GNAT"/>
    <property type="match status" value="1"/>
</dbReference>
<accession>A0A8X8ZGV1</accession>
<keyword evidence="5" id="KW-1185">Reference proteome</keyword>
<reference evidence="4" key="1">
    <citation type="submission" date="2018-01" db="EMBL/GenBank/DDBJ databases">
        <authorList>
            <person name="Mao J.F."/>
        </authorList>
    </citation>
    <scope>NUCLEOTIDE SEQUENCE</scope>
    <source>
        <strain evidence="4">Huo1</strain>
        <tissue evidence="4">Leaf</tissue>
    </source>
</reference>
<dbReference type="AlphaFoldDB" id="A0A8X8ZGV1"/>
<sequence length="298" mass="32709">MAAAAPPPPPSEAHIFLPESTPPGDTLFTRIRLATAADVSHIHKLIHQMAVFERLNHLCEATPESLSATLFPPSAPPPFTSFTVLMLELSPAPFPPPAAAAADPHFTPILKPVHLDLAIDDSDRADFTSNASDVLGHDVVIGGFVLFFPNYSTFLAKPGFYIEDIFVRECYRRRGLGRLLLSAVAAQAAKMGYGRVEWVVLDWNVNAISFYEQMGAKILPEWRICRLAGDELQAFGRINLVACSFELELMAKCVLPTKTPSRTLNGLSVRVFGVVSWFELCLKLIANVVSHLSRTLTQ</sequence>
<evidence type="ECO:0000256" key="2">
    <source>
        <dbReference type="ARBA" id="ARBA00023315"/>
    </source>
</evidence>
<proteinExistence type="predicted"/>
<dbReference type="InterPro" id="IPR016181">
    <property type="entry name" value="Acyl_CoA_acyltransferase"/>
</dbReference>
<evidence type="ECO:0000313" key="4">
    <source>
        <dbReference type="EMBL" id="KAG6404607.1"/>
    </source>
</evidence>
<dbReference type="EMBL" id="PNBA02000013">
    <property type="protein sequence ID" value="KAG6404607.1"/>
    <property type="molecule type" value="Genomic_DNA"/>
</dbReference>
<dbReference type="SUPFAM" id="SSF55729">
    <property type="entry name" value="Acyl-CoA N-acyltransferases (Nat)"/>
    <property type="match status" value="1"/>
</dbReference>
<gene>
    <name evidence="4" type="ORF">SASPL_136858</name>
</gene>
<name>A0A8X8ZGV1_SALSN</name>
<dbReference type="PANTHER" id="PTHR10545:SF29">
    <property type="entry name" value="GH14572P-RELATED"/>
    <property type="match status" value="1"/>
</dbReference>
<dbReference type="Pfam" id="PF00583">
    <property type="entry name" value="Acetyltransf_1"/>
    <property type="match status" value="1"/>
</dbReference>
<feature type="domain" description="N-acetyltransferase" evidence="3">
    <location>
        <begin position="97"/>
        <end position="252"/>
    </location>
</feature>
<keyword evidence="1" id="KW-0808">Transferase</keyword>
<dbReference type="Gene3D" id="3.40.630.30">
    <property type="match status" value="1"/>
</dbReference>
<dbReference type="FunFam" id="3.40.630.30:FF:000099">
    <property type="entry name" value="probable acetyltransferase NATA1-like"/>
    <property type="match status" value="1"/>
</dbReference>
<dbReference type="InterPro" id="IPR000182">
    <property type="entry name" value="GNAT_dom"/>
</dbReference>
<keyword evidence="2" id="KW-0012">Acyltransferase</keyword>
<reference evidence="4" key="2">
    <citation type="submission" date="2020-08" db="EMBL/GenBank/DDBJ databases">
        <title>Plant Genome Project.</title>
        <authorList>
            <person name="Zhang R.-G."/>
        </authorList>
    </citation>
    <scope>NUCLEOTIDE SEQUENCE</scope>
    <source>
        <strain evidence="4">Huo1</strain>
        <tissue evidence="4">Leaf</tissue>
    </source>
</reference>
<evidence type="ECO:0000256" key="1">
    <source>
        <dbReference type="ARBA" id="ARBA00022679"/>
    </source>
</evidence>